<feature type="domain" description="Adaptor protein ClpS core" evidence="1">
    <location>
        <begin position="17"/>
        <end position="81"/>
    </location>
</feature>
<dbReference type="InterPro" id="IPR003769">
    <property type="entry name" value="ClpS_core"/>
</dbReference>
<dbReference type="RefSeq" id="WP_184020353.1">
    <property type="nucleotide sequence ID" value="NZ_JACHFD010000017.1"/>
</dbReference>
<dbReference type="GO" id="GO:0006508">
    <property type="term" value="P:proteolysis"/>
    <property type="evidence" value="ECO:0007669"/>
    <property type="project" value="UniProtKB-KW"/>
</dbReference>
<evidence type="ECO:0000313" key="2">
    <source>
        <dbReference type="EMBL" id="MBB5352916.1"/>
    </source>
</evidence>
<dbReference type="AlphaFoldDB" id="A0A840V798"/>
<protein>
    <submittedName>
        <fullName evidence="2">ATP-dependent Clp protease adaptor protein ClpS</fullName>
    </submittedName>
</protein>
<dbReference type="PANTHER" id="PTHR33473">
    <property type="entry name" value="ATP-DEPENDENT CLP PROTEASE ADAPTER PROTEIN CLPS1, CHLOROPLASTIC"/>
    <property type="match status" value="1"/>
</dbReference>
<dbReference type="GO" id="GO:0030163">
    <property type="term" value="P:protein catabolic process"/>
    <property type="evidence" value="ECO:0007669"/>
    <property type="project" value="InterPro"/>
</dbReference>
<accession>A0A840V798</accession>
<comment type="caution">
    <text evidence="2">The sequence shown here is derived from an EMBL/GenBank/DDBJ whole genome shotgun (WGS) entry which is preliminary data.</text>
</comment>
<dbReference type="InterPro" id="IPR014719">
    <property type="entry name" value="Ribosomal_bL12_C/ClpS-like"/>
</dbReference>
<dbReference type="InterPro" id="IPR022935">
    <property type="entry name" value="ClpS"/>
</dbReference>
<gene>
    <name evidence="2" type="ORF">HNR46_003165</name>
</gene>
<reference evidence="2 3" key="1">
    <citation type="submission" date="2020-08" db="EMBL/GenBank/DDBJ databases">
        <title>Genomic Encyclopedia of Type Strains, Phase IV (KMG-IV): sequencing the most valuable type-strain genomes for metagenomic binning, comparative biology and taxonomic classification.</title>
        <authorList>
            <person name="Goeker M."/>
        </authorList>
    </citation>
    <scope>NUCLEOTIDE SEQUENCE [LARGE SCALE GENOMIC DNA]</scope>
    <source>
        <strain evidence="2 3">YC6886</strain>
    </source>
</reference>
<keyword evidence="2" id="KW-0645">Protease</keyword>
<keyword evidence="3" id="KW-1185">Reference proteome</keyword>
<evidence type="ECO:0000259" key="1">
    <source>
        <dbReference type="Pfam" id="PF02617"/>
    </source>
</evidence>
<dbReference type="Pfam" id="PF02617">
    <property type="entry name" value="ClpS"/>
    <property type="match status" value="1"/>
</dbReference>
<dbReference type="EMBL" id="JACHFD010000017">
    <property type="protein sequence ID" value="MBB5352916.1"/>
    <property type="molecule type" value="Genomic_DNA"/>
</dbReference>
<sequence>MVETEPISKSEVLSDIPWGVVVHDDPVNLTSYVTWVLMKVLSHPKAKAEALMWEVHRLGRSVVWTGNREMAELYAQQLQGYQLRTTVEKAGE</sequence>
<dbReference type="Gene3D" id="3.30.1390.10">
    <property type="match status" value="1"/>
</dbReference>
<evidence type="ECO:0000313" key="3">
    <source>
        <dbReference type="Proteomes" id="UP000557717"/>
    </source>
</evidence>
<dbReference type="Proteomes" id="UP000557717">
    <property type="component" value="Unassembled WGS sequence"/>
</dbReference>
<organism evidence="2 3">
    <name type="scientific">Haloferula luteola</name>
    <dbReference type="NCBI Taxonomy" id="595692"/>
    <lineage>
        <taxon>Bacteria</taxon>
        <taxon>Pseudomonadati</taxon>
        <taxon>Verrucomicrobiota</taxon>
        <taxon>Verrucomicrobiia</taxon>
        <taxon>Verrucomicrobiales</taxon>
        <taxon>Verrucomicrobiaceae</taxon>
        <taxon>Haloferula</taxon>
    </lineage>
</organism>
<dbReference type="GO" id="GO:0008233">
    <property type="term" value="F:peptidase activity"/>
    <property type="evidence" value="ECO:0007669"/>
    <property type="project" value="UniProtKB-KW"/>
</dbReference>
<dbReference type="SUPFAM" id="SSF54736">
    <property type="entry name" value="ClpS-like"/>
    <property type="match status" value="1"/>
</dbReference>
<keyword evidence="2" id="KW-0378">Hydrolase</keyword>
<dbReference type="PANTHER" id="PTHR33473:SF19">
    <property type="entry name" value="ATP-DEPENDENT CLP PROTEASE ADAPTER PROTEIN CLPS"/>
    <property type="match status" value="1"/>
</dbReference>
<name>A0A840V798_9BACT</name>
<proteinExistence type="predicted"/>